<reference evidence="1" key="1">
    <citation type="journal article" date="2022" name="bioRxiv">
        <title>Population genetic analysis of Ophidiomyces ophidiicola, the causative agent of snake fungal disease, indicates recent introductions to the USA.</title>
        <authorList>
            <person name="Ladner J.T."/>
            <person name="Palmer J.M."/>
            <person name="Ettinger C.L."/>
            <person name="Stajich J.E."/>
            <person name="Farrell T.M."/>
            <person name="Glorioso B.M."/>
            <person name="Lawson B."/>
            <person name="Price S.J."/>
            <person name="Stengle A.G."/>
            <person name="Grear D.A."/>
            <person name="Lorch J.M."/>
        </authorList>
    </citation>
    <scope>NUCLEOTIDE SEQUENCE</scope>
    <source>
        <strain evidence="1">NWHC 24266-5</strain>
    </source>
</reference>
<sequence length="527" mass="59867">MRCQRHLEVLIQNACVRPIPSLYYSVRTLSTKSPQYQESEASTIKDSRQNGAPPEDEGAMSRRMRDMSEEAMLGGKSAMKNMQEAGFSDELKRQLEERIAAASFKNEHAQAWSVVNMPRSAGRGTQNMAAAAPWTGTENIHDTALRMLDDSSKPLRTPFKIPSPVSVNAPPRIRGARTSGQRLAQARERKEAYELTQDSQISKEEREAYRRELHDRFTPGARSLPVSLQGLSSLANERIEDAIAQGQFRNLPRGKGKNVERDHAAANPYLDTTEYFMNRILQKQELAPEWIQKQQELKLELHRFRTQLRSDWKRHAARLISSQGGSLQLQIRRAQAYAAAESRHNKAARCSVPTEYKDATGAEPRTQIDNEGRLSRTLRIEATPNSTESNSENEPEPLPNLPCLRDPQYLSVEKEYHELKIKKLNDLVRSYNLQAPQIAQRPYVNLQRELDTCYADVAPSLADEVHRRATQRSHEPGRVSMTEATNPLQQVLGLGKAVRVYDEDTAKGYGMKQFWRDLWNRQAPTAQ</sequence>
<protein>
    <submittedName>
        <fullName evidence="1">Uncharacterized protein</fullName>
    </submittedName>
</protein>
<accession>A0ACB8V460</accession>
<organism evidence="1">
    <name type="scientific">Ophidiomyces ophidiicola</name>
    <dbReference type="NCBI Taxonomy" id="1387563"/>
    <lineage>
        <taxon>Eukaryota</taxon>
        <taxon>Fungi</taxon>
        <taxon>Dikarya</taxon>
        <taxon>Ascomycota</taxon>
        <taxon>Pezizomycotina</taxon>
        <taxon>Eurotiomycetes</taxon>
        <taxon>Eurotiomycetidae</taxon>
        <taxon>Onygenales</taxon>
        <taxon>Onygenaceae</taxon>
        <taxon>Ophidiomyces</taxon>
    </lineage>
</organism>
<evidence type="ECO:0000313" key="1">
    <source>
        <dbReference type="EMBL" id="KAI2391945.1"/>
    </source>
</evidence>
<gene>
    <name evidence="1" type="ORF">LOY88_000930</name>
</gene>
<proteinExistence type="predicted"/>
<name>A0ACB8V460_9EURO</name>
<comment type="caution">
    <text evidence="1">The sequence shown here is derived from an EMBL/GenBank/DDBJ whole genome shotgun (WGS) entry which is preliminary data.</text>
</comment>
<dbReference type="EMBL" id="JALBCA010000009">
    <property type="protein sequence ID" value="KAI2391945.1"/>
    <property type="molecule type" value="Genomic_DNA"/>
</dbReference>